<keyword evidence="8" id="KW-1185">Reference proteome</keyword>
<dbReference type="Pfam" id="PF13440">
    <property type="entry name" value="Polysacc_synt_3"/>
    <property type="match status" value="1"/>
</dbReference>
<dbReference type="Proteomes" id="UP001549313">
    <property type="component" value="Unassembled WGS sequence"/>
</dbReference>
<name>A0ABV2REY6_9CAUL</name>
<comment type="subcellular location">
    <subcellularLocation>
        <location evidence="1">Cell membrane</location>
        <topology evidence="1">Multi-pass membrane protein</topology>
    </subcellularLocation>
</comment>
<comment type="caution">
    <text evidence="7">The sequence shown here is derived from an EMBL/GenBank/DDBJ whole genome shotgun (WGS) entry which is preliminary data.</text>
</comment>
<dbReference type="InterPro" id="IPR050833">
    <property type="entry name" value="Poly_Biosynth_Transport"/>
</dbReference>
<dbReference type="RefSeq" id="WP_354089437.1">
    <property type="nucleotide sequence ID" value="NZ_JBEPTF010000003.1"/>
</dbReference>
<feature type="transmembrane region" description="Helical" evidence="6">
    <location>
        <begin position="171"/>
        <end position="188"/>
    </location>
</feature>
<feature type="transmembrane region" description="Helical" evidence="6">
    <location>
        <begin position="39"/>
        <end position="60"/>
    </location>
</feature>
<gene>
    <name evidence="7" type="ORF">ABIE19_002414</name>
</gene>
<evidence type="ECO:0000256" key="3">
    <source>
        <dbReference type="ARBA" id="ARBA00022692"/>
    </source>
</evidence>
<evidence type="ECO:0000313" key="7">
    <source>
        <dbReference type="EMBL" id="MET4684477.1"/>
    </source>
</evidence>
<evidence type="ECO:0000313" key="8">
    <source>
        <dbReference type="Proteomes" id="UP001549313"/>
    </source>
</evidence>
<dbReference type="EMBL" id="JBEPTF010000003">
    <property type="protein sequence ID" value="MET4684477.1"/>
    <property type="molecule type" value="Genomic_DNA"/>
</dbReference>
<keyword evidence="4 6" id="KW-1133">Transmembrane helix</keyword>
<evidence type="ECO:0000256" key="2">
    <source>
        <dbReference type="ARBA" id="ARBA00022475"/>
    </source>
</evidence>
<dbReference type="PANTHER" id="PTHR30250">
    <property type="entry name" value="PST FAMILY PREDICTED COLANIC ACID TRANSPORTER"/>
    <property type="match status" value="1"/>
</dbReference>
<sequence length="483" mass="51541">MFWRGVFGYLPANVVQGVVGFLTIVVFTRLLDADAYGRYALAFSVMTLAHVATFSWLEAAMARFWAAQREGADMASHFASLYRTVFIMTAIFVPAMVLILWLWPMPDAFRLPLGVALAGIPVRCLSKLAQERYRAAGEVRKAALLDIWNGIAGFGVGVACAVAGMGAAAPLAGLLIAPLAAMPFFLPGELSEARRGVVDRERLKTYAVYGYPIAASLGLAVVLASTDRFLLALFMNEAAVGAYHASYSIANRTLDVLFIWLGAAGTPALVMALERGGRETLLKAAREQASTLVLIGLPAAVGVALVARPLAEFLIGEDLRDAAAQVTPWIALSAFLSGMTVYYFHQAFTLGRRTGWLLAAMCVPAVANVLLNLVLIPRYGVMGAAWSTAASFAIGAVASIAVGRRIMPLPIPWNALARCGLACIVMALVVWMLPPLGGFLELMLDASVGALVYAVCAYALNAGGVRDLVKRLRVFIRARRGLA</sequence>
<proteinExistence type="predicted"/>
<reference evidence="7 8" key="1">
    <citation type="submission" date="2024-06" db="EMBL/GenBank/DDBJ databases">
        <title>Sorghum-associated microbial communities from plants grown in Nebraska, USA.</title>
        <authorList>
            <person name="Schachtman D."/>
        </authorList>
    </citation>
    <scope>NUCLEOTIDE SEQUENCE [LARGE SCALE GENOMIC DNA]</scope>
    <source>
        <strain evidence="7 8">2814</strain>
    </source>
</reference>
<organism evidence="7 8">
    <name type="scientific">Brevundimonas faecalis</name>
    <dbReference type="NCBI Taxonomy" id="947378"/>
    <lineage>
        <taxon>Bacteria</taxon>
        <taxon>Pseudomonadati</taxon>
        <taxon>Pseudomonadota</taxon>
        <taxon>Alphaproteobacteria</taxon>
        <taxon>Caulobacterales</taxon>
        <taxon>Caulobacteraceae</taxon>
        <taxon>Brevundimonas</taxon>
    </lineage>
</organism>
<evidence type="ECO:0000256" key="1">
    <source>
        <dbReference type="ARBA" id="ARBA00004651"/>
    </source>
</evidence>
<feature type="transmembrane region" description="Helical" evidence="6">
    <location>
        <begin position="208"/>
        <end position="226"/>
    </location>
</feature>
<evidence type="ECO:0000256" key="6">
    <source>
        <dbReference type="SAM" id="Phobius"/>
    </source>
</evidence>
<feature type="transmembrane region" description="Helical" evidence="6">
    <location>
        <begin position="257"/>
        <end position="277"/>
    </location>
</feature>
<feature type="transmembrane region" description="Helical" evidence="6">
    <location>
        <begin position="289"/>
        <end position="310"/>
    </location>
</feature>
<feature type="transmembrane region" description="Helical" evidence="6">
    <location>
        <begin position="446"/>
        <end position="469"/>
    </location>
</feature>
<keyword evidence="5 6" id="KW-0472">Membrane</keyword>
<feature type="transmembrane region" description="Helical" evidence="6">
    <location>
        <begin position="109"/>
        <end position="126"/>
    </location>
</feature>
<feature type="transmembrane region" description="Helical" evidence="6">
    <location>
        <begin position="383"/>
        <end position="403"/>
    </location>
</feature>
<evidence type="ECO:0000256" key="4">
    <source>
        <dbReference type="ARBA" id="ARBA00022989"/>
    </source>
</evidence>
<feature type="transmembrane region" description="Helical" evidence="6">
    <location>
        <begin position="147"/>
        <end position="165"/>
    </location>
</feature>
<feature type="transmembrane region" description="Helical" evidence="6">
    <location>
        <begin position="356"/>
        <end position="377"/>
    </location>
</feature>
<feature type="transmembrane region" description="Helical" evidence="6">
    <location>
        <begin position="415"/>
        <end position="434"/>
    </location>
</feature>
<feature type="transmembrane region" description="Helical" evidence="6">
    <location>
        <begin position="81"/>
        <end position="103"/>
    </location>
</feature>
<dbReference type="PANTHER" id="PTHR30250:SF11">
    <property type="entry name" value="O-ANTIGEN TRANSPORTER-RELATED"/>
    <property type="match status" value="1"/>
</dbReference>
<accession>A0ABV2REY6</accession>
<keyword evidence="2" id="KW-1003">Cell membrane</keyword>
<keyword evidence="3 6" id="KW-0812">Transmembrane</keyword>
<feature type="transmembrane region" description="Helical" evidence="6">
    <location>
        <begin position="7"/>
        <end position="27"/>
    </location>
</feature>
<protein>
    <submittedName>
        <fullName evidence="7">O-antigen/teichoic acid export membrane protein</fullName>
    </submittedName>
</protein>
<evidence type="ECO:0000256" key="5">
    <source>
        <dbReference type="ARBA" id="ARBA00023136"/>
    </source>
</evidence>
<feature type="transmembrane region" description="Helical" evidence="6">
    <location>
        <begin position="322"/>
        <end position="344"/>
    </location>
</feature>